<name>A0A0S4L740_9BACT</name>
<dbReference type="InterPro" id="IPR000551">
    <property type="entry name" value="MerR-type_HTH_dom"/>
</dbReference>
<dbReference type="GO" id="GO:0031419">
    <property type="term" value="F:cobalamin binding"/>
    <property type="evidence" value="ECO:0007669"/>
    <property type="project" value="InterPro"/>
</dbReference>
<dbReference type="STRING" id="1742973.COMA2_140004"/>
<gene>
    <name evidence="6" type="ORF">COMA2_140004</name>
</gene>
<dbReference type="Gene3D" id="1.10.1660.10">
    <property type="match status" value="1"/>
</dbReference>
<dbReference type="Pfam" id="PF02310">
    <property type="entry name" value="B12-binding"/>
    <property type="match status" value="1"/>
</dbReference>
<dbReference type="CDD" id="cd02065">
    <property type="entry name" value="B12-binding_like"/>
    <property type="match status" value="1"/>
</dbReference>
<reference evidence="7" key="1">
    <citation type="submission" date="2015-10" db="EMBL/GenBank/DDBJ databases">
        <authorList>
            <person name="Luecker S."/>
            <person name="Luecker S."/>
        </authorList>
    </citation>
    <scope>NUCLEOTIDE SEQUENCE [LARGE SCALE GENOMIC DNA]</scope>
</reference>
<dbReference type="GO" id="GO:0003700">
    <property type="term" value="F:DNA-binding transcription factor activity"/>
    <property type="evidence" value="ECO:0007669"/>
    <property type="project" value="InterPro"/>
</dbReference>
<dbReference type="GO" id="GO:0003677">
    <property type="term" value="F:DNA binding"/>
    <property type="evidence" value="ECO:0007669"/>
    <property type="project" value="UniProtKB-KW"/>
</dbReference>
<dbReference type="InterPro" id="IPR006158">
    <property type="entry name" value="Cobalamin-bd"/>
</dbReference>
<keyword evidence="3" id="KW-0804">Transcription</keyword>
<dbReference type="PROSITE" id="PS50937">
    <property type="entry name" value="HTH_MERR_2"/>
    <property type="match status" value="1"/>
</dbReference>
<evidence type="ECO:0000256" key="1">
    <source>
        <dbReference type="ARBA" id="ARBA00023015"/>
    </source>
</evidence>
<dbReference type="SUPFAM" id="SSF52242">
    <property type="entry name" value="Cobalamin (vitamin B12)-binding domain"/>
    <property type="match status" value="1"/>
</dbReference>
<protein>
    <submittedName>
        <fullName evidence="6">Regulatory protein, MerR family, Cobalamin B12-binding</fullName>
    </submittedName>
</protein>
<dbReference type="Proteomes" id="UP000198736">
    <property type="component" value="Unassembled WGS sequence"/>
</dbReference>
<dbReference type="InterPro" id="IPR003759">
    <property type="entry name" value="Cbl-bd_cap"/>
</dbReference>
<keyword evidence="1" id="KW-0805">Transcription regulation</keyword>
<evidence type="ECO:0000259" key="4">
    <source>
        <dbReference type="PROSITE" id="PS50937"/>
    </source>
</evidence>
<feature type="domain" description="HTH merR-type" evidence="4">
    <location>
        <begin position="3"/>
        <end position="60"/>
    </location>
</feature>
<dbReference type="InterPro" id="IPR036594">
    <property type="entry name" value="Meth_synthase_dom"/>
</dbReference>
<dbReference type="InterPro" id="IPR009061">
    <property type="entry name" value="DNA-bd_dom_put_sf"/>
</dbReference>
<dbReference type="PANTHER" id="PTHR30204:SF67">
    <property type="entry name" value="HTH-TYPE TRANSCRIPTIONAL REGULATOR MLRA-RELATED"/>
    <property type="match status" value="1"/>
</dbReference>
<proteinExistence type="predicted"/>
<dbReference type="Pfam" id="PF02607">
    <property type="entry name" value="B12-binding_2"/>
    <property type="match status" value="1"/>
</dbReference>
<dbReference type="EMBL" id="CZPZ01000006">
    <property type="protein sequence ID" value="CUS33644.1"/>
    <property type="molecule type" value="Genomic_DNA"/>
</dbReference>
<evidence type="ECO:0000256" key="2">
    <source>
        <dbReference type="ARBA" id="ARBA00023125"/>
    </source>
</evidence>
<accession>A0A0S4L740</accession>
<dbReference type="Gene3D" id="3.40.50.280">
    <property type="entry name" value="Cobalamin-binding domain"/>
    <property type="match status" value="1"/>
</dbReference>
<evidence type="ECO:0000313" key="6">
    <source>
        <dbReference type="EMBL" id="CUS33644.1"/>
    </source>
</evidence>
<dbReference type="AlphaFoldDB" id="A0A0S4L740"/>
<dbReference type="InterPro" id="IPR047057">
    <property type="entry name" value="MerR_fam"/>
</dbReference>
<dbReference type="PROSITE" id="PS51332">
    <property type="entry name" value="B12_BINDING"/>
    <property type="match status" value="1"/>
</dbReference>
<dbReference type="GO" id="GO:0046872">
    <property type="term" value="F:metal ion binding"/>
    <property type="evidence" value="ECO:0007669"/>
    <property type="project" value="InterPro"/>
</dbReference>
<dbReference type="Pfam" id="PF13411">
    <property type="entry name" value="MerR_1"/>
    <property type="match status" value="1"/>
</dbReference>
<evidence type="ECO:0000256" key="3">
    <source>
        <dbReference type="ARBA" id="ARBA00023163"/>
    </source>
</evidence>
<dbReference type="InterPro" id="IPR036724">
    <property type="entry name" value="Cobalamin-bd_sf"/>
</dbReference>
<organism evidence="6 7">
    <name type="scientific">Candidatus Nitrospira nitrificans</name>
    <dbReference type="NCBI Taxonomy" id="1742973"/>
    <lineage>
        <taxon>Bacteria</taxon>
        <taxon>Pseudomonadati</taxon>
        <taxon>Nitrospirota</taxon>
        <taxon>Nitrospiria</taxon>
        <taxon>Nitrospirales</taxon>
        <taxon>Nitrospiraceae</taxon>
        <taxon>Nitrospira</taxon>
    </lineage>
</organism>
<evidence type="ECO:0000313" key="7">
    <source>
        <dbReference type="Proteomes" id="UP000198736"/>
    </source>
</evidence>
<dbReference type="SMART" id="SM00422">
    <property type="entry name" value="HTH_MERR"/>
    <property type="match status" value="1"/>
</dbReference>
<sequence length="305" mass="34327">MNKHRIHRVAKLTGLSKDVIRVWERRYGLVKPSRSSNRYREYSDEDVALLRFVKAQMEQGATIGGLATEGRDSLLSRMRVATAFIAEEQKPHEHLLDDLMGLLDPIDKAGFERKLNGAVAVIPFEEAVQRILLPLQRRIGEQWHEGRLGTAIEHYVTKLIQQKLFSVMNQLPVNEFGPRVLIACPEGETHEIGAQAVAYTAATRGCQVYYLGPNLPISDLMAFCEKIRPDLVLLSFTESKSEAAMLQQLKELEQLATGWPVAVGGQGALAFGVLLRDTKIEILEDLTALHSRLMILLSMRQRVYQ</sequence>
<evidence type="ECO:0000259" key="5">
    <source>
        <dbReference type="PROSITE" id="PS51332"/>
    </source>
</evidence>
<keyword evidence="2" id="KW-0238">DNA-binding</keyword>
<dbReference type="SUPFAM" id="SSF46955">
    <property type="entry name" value="Putative DNA-binding domain"/>
    <property type="match status" value="1"/>
</dbReference>
<feature type="domain" description="B12-binding" evidence="5">
    <location>
        <begin position="177"/>
        <end position="305"/>
    </location>
</feature>
<dbReference type="PANTHER" id="PTHR30204">
    <property type="entry name" value="REDOX-CYCLING DRUG-SENSING TRANSCRIPTIONAL ACTIVATOR SOXR"/>
    <property type="match status" value="1"/>
</dbReference>
<keyword evidence="7" id="KW-1185">Reference proteome</keyword>
<dbReference type="Gene3D" id="1.10.1240.10">
    <property type="entry name" value="Methionine synthase domain"/>
    <property type="match status" value="1"/>
</dbReference>